<gene>
    <name evidence="3" type="ORF">FA13DRAFT_657203</name>
</gene>
<feature type="domain" description="AAA+ ATPase" evidence="2">
    <location>
        <begin position="348"/>
        <end position="554"/>
    </location>
</feature>
<dbReference type="Gene3D" id="3.40.50.300">
    <property type="entry name" value="P-loop containing nucleotide triphosphate hydrolases"/>
    <property type="match status" value="2"/>
</dbReference>
<comment type="caution">
    <text evidence="3">The sequence shown here is derived from an EMBL/GenBank/DDBJ whole genome shotgun (WGS) entry which is preliminary data.</text>
</comment>
<evidence type="ECO:0000256" key="1">
    <source>
        <dbReference type="RuleBase" id="RU004560"/>
    </source>
</evidence>
<keyword evidence="4" id="KW-1185">Reference proteome</keyword>
<evidence type="ECO:0000313" key="3">
    <source>
        <dbReference type="EMBL" id="TEB18240.1"/>
    </source>
</evidence>
<dbReference type="GO" id="GO:0005525">
    <property type="term" value="F:GTP binding"/>
    <property type="evidence" value="ECO:0007669"/>
    <property type="project" value="UniProtKB-KW"/>
</dbReference>
<dbReference type="AlphaFoldDB" id="A0A4Y7S9X8"/>
<dbReference type="InterPro" id="IPR003593">
    <property type="entry name" value="AAA+_ATPase"/>
</dbReference>
<dbReference type="Pfam" id="PF00735">
    <property type="entry name" value="Septin"/>
    <property type="match status" value="1"/>
</dbReference>
<proteinExistence type="inferred from homology"/>
<dbReference type="SMART" id="SM00382">
    <property type="entry name" value="AAA"/>
    <property type="match status" value="2"/>
</dbReference>
<feature type="domain" description="AAA+ ATPase" evidence="2">
    <location>
        <begin position="18"/>
        <end position="199"/>
    </location>
</feature>
<accession>A0A4Y7S9X8</accession>
<dbReference type="InterPro" id="IPR030379">
    <property type="entry name" value="G_SEPTIN_dom"/>
</dbReference>
<comment type="similarity">
    <text evidence="1">Belongs to the TRAFAC class TrmE-Era-EngA-EngB-Septin-like GTPase superfamily. Septin GTPase family.</text>
</comment>
<reference evidence="3 4" key="1">
    <citation type="journal article" date="2019" name="Nat. Ecol. Evol.">
        <title>Megaphylogeny resolves global patterns of mushroom evolution.</title>
        <authorList>
            <person name="Varga T."/>
            <person name="Krizsan K."/>
            <person name="Foldi C."/>
            <person name="Dima B."/>
            <person name="Sanchez-Garcia M."/>
            <person name="Sanchez-Ramirez S."/>
            <person name="Szollosi G.J."/>
            <person name="Szarkandi J.G."/>
            <person name="Papp V."/>
            <person name="Albert L."/>
            <person name="Andreopoulos W."/>
            <person name="Angelini C."/>
            <person name="Antonin V."/>
            <person name="Barry K.W."/>
            <person name="Bougher N.L."/>
            <person name="Buchanan P."/>
            <person name="Buyck B."/>
            <person name="Bense V."/>
            <person name="Catcheside P."/>
            <person name="Chovatia M."/>
            <person name="Cooper J."/>
            <person name="Damon W."/>
            <person name="Desjardin D."/>
            <person name="Finy P."/>
            <person name="Geml J."/>
            <person name="Haridas S."/>
            <person name="Hughes K."/>
            <person name="Justo A."/>
            <person name="Karasinski D."/>
            <person name="Kautmanova I."/>
            <person name="Kiss B."/>
            <person name="Kocsube S."/>
            <person name="Kotiranta H."/>
            <person name="LaButti K.M."/>
            <person name="Lechner B.E."/>
            <person name="Liimatainen K."/>
            <person name="Lipzen A."/>
            <person name="Lukacs Z."/>
            <person name="Mihaltcheva S."/>
            <person name="Morgado L.N."/>
            <person name="Niskanen T."/>
            <person name="Noordeloos M.E."/>
            <person name="Ohm R.A."/>
            <person name="Ortiz-Santana B."/>
            <person name="Ovrebo C."/>
            <person name="Racz N."/>
            <person name="Riley R."/>
            <person name="Savchenko A."/>
            <person name="Shiryaev A."/>
            <person name="Soop K."/>
            <person name="Spirin V."/>
            <person name="Szebenyi C."/>
            <person name="Tomsovsky M."/>
            <person name="Tulloss R.E."/>
            <person name="Uehling J."/>
            <person name="Grigoriev I.V."/>
            <person name="Vagvolgyi C."/>
            <person name="Papp T."/>
            <person name="Martin F.M."/>
            <person name="Miettinen O."/>
            <person name="Hibbett D.S."/>
            <person name="Nagy L.G."/>
        </authorList>
    </citation>
    <scope>NUCLEOTIDE SEQUENCE [LARGE SCALE GENOMIC DNA]</scope>
    <source>
        <strain evidence="3 4">FP101781</strain>
    </source>
</reference>
<keyword evidence="1" id="KW-0547">Nucleotide-binding</keyword>
<dbReference type="OrthoDB" id="2386367at2759"/>
<sequence length="586" mass="65646">MPSHNYRLDPALEDGGPTDIVIFIMGPTGTGKSSFINLILEYIGDKSQLVMVGHQLVPCTQVLRSVTIKDQIEDQDAHFLSLTNEYRIVVVDTPGFDDTVGLDYEVLKGIADWYQESCRRKMILGGVIYLHDISQDRFTGTARRNLSTFTHLCNDAVLDKVVLLTTKWSRESGRDFDTRERELKEVHWKDLVVGAKGGASVMRLSDREGSEGQSGWRVIRHILRNLDRRLLQKTLDEAFQTHDSRAKRKSILETEAEKGLRIRIQTALAIREEIVGLEAQAVGMDKDDDIKEKEGKLNEMHQAIVMAWKEIQKPSRAMRKSRSLSRLLDGPLVNRGVPASPQSELKSGDLVLLIAGASGSGRSTFVNALLREVGGDEMDVGDNGSLSSCTKAVQHSMIDLSHSSKVKKGYRIFVVDTPGFNDCDPKRTDSAIMQMILEWLQHWLHPNTSCRGGILYLQDISVSPLPPLVSINRGALGKNIDSDIFKQLGFVTTKWKYAENGEKTHSTFEKQLADIRSAGSGVYSFKEDQDAWSILEDFLPRMESGRDIYVGPILDAVRSLSQRPHLSLGIDSFLSRFFALLERLFV</sequence>
<dbReference type="Proteomes" id="UP000298030">
    <property type="component" value="Unassembled WGS sequence"/>
</dbReference>
<dbReference type="EMBL" id="QPFP01000275">
    <property type="protein sequence ID" value="TEB18240.1"/>
    <property type="molecule type" value="Genomic_DNA"/>
</dbReference>
<dbReference type="PANTHER" id="PTHR18884">
    <property type="entry name" value="SEPTIN"/>
    <property type="match status" value="1"/>
</dbReference>
<dbReference type="SUPFAM" id="SSF52540">
    <property type="entry name" value="P-loop containing nucleoside triphosphate hydrolases"/>
    <property type="match status" value="2"/>
</dbReference>
<name>A0A4Y7S9X8_COPMI</name>
<protein>
    <recommendedName>
        <fullName evidence="2">AAA+ ATPase domain-containing protein</fullName>
    </recommendedName>
</protein>
<dbReference type="InterPro" id="IPR027417">
    <property type="entry name" value="P-loop_NTPase"/>
</dbReference>
<keyword evidence="1" id="KW-0342">GTP-binding</keyword>
<evidence type="ECO:0000313" key="4">
    <source>
        <dbReference type="Proteomes" id="UP000298030"/>
    </source>
</evidence>
<organism evidence="3 4">
    <name type="scientific">Coprinellus micaceus</name>
    <name type="common">Glistening ink-cap mushroom</name>
    <name type="synonym">Coprinus micaceus</name>
    <dbReference type="NCBI Taxonomy" id="71717"/>
    <lineage>
        <taxon>Eukaryota</taxon>
        <taxon>Fungi</taxon>
        <taxon>Dikarya</taxon>
        <taxon>Basidiomycota</taxon>
        <taxon>Agaricomycotina</taxon>
        <taxon>Agaricomycetes</taxon>
        <taxon>Agaricomycetidae</taxon>
        <taxon>Agaricales</taxon>
        <taxon>Agaricineae</taxon>
        <taxon>Psathyrellaceae</taxon>
        <taxon>Coprinellus</taxon>
    </lineage>
</organism>
<evidence type="ECO:0000259" key="2">
    <source>
        <dbReference type="SMART" id="SM00382"/>
    </source>
</evidence>